<gene>
    <name evidence="1" type="ORF">ACFSKV_17525</name>
</gene>
<accession>A0ABW5BE81</accession>
<name>A0ABW5BE81_9BACT</name>
<dbReference type="RefSeq" id="WP_380805720.1">
    <property type="nucleotide sequence ID" value="NZ_JBHUIV010000025.1"/>
</dbReference>
<comment type="caution">
    <text evidence="1">The sequence shown here is derived from an EMBL/GenBank/DDBJ whole genome shotgun (WGS) entry which is preliminary data.</text>
</comment>
<sequence length="79" mass="9699">MRVVKEFFKEEIRISIFNWNNKFILKFEFGPMEQTFKIPEIDVLDENDLDGFCEGWFFEEVKSRFKEMGQSFQKQIQNF</sequence>
<organism evidence="1 2">
    <name type="scientific">Shivajiella indica</name>
    <dbReference type="NCBI Taxonomy" id="872115"/>
    <lineage>
        <taxon>Bacteria</taxon>
        <taxon>Pseudomonadati</taxon>
        <taxon>Bacteroidota</taxon>
        <taxon>Cytophagia</taxon>
        <taxon>Cytophagales</taxon>
        <taxon>Cyclobacteriaceae</taxon>
        <taxon>Shivajiella</taxon>
    </lineage>
</organism>
<protein>
    <submittedName>
        <fullName evidence="1">Uncharacterized protein</fullName>
    </submittedName>
</protein>
<evidence type="ECO:0000313" key="1">
    <source>
        <dbReference type="EMBL" id="MFD2203384.1"/>
    </source>
</evidence>
<dbReference type="Proteomes" id="UP001597414">
    <property type="component" value="Unassembled WGS sequence"/>
</dbReference>
<dbReference type="EMBL" id="JBHUIV010000025">
    <property type="protein sequence ID" value="MFD2203384.1"/>
    <property type="molecule type" value="Genomic_DNA"/>
</dbReference>
<proteinExistence type="predicted"/>
<keyword evidence="2" id="KW-1185">Reference proteome</keyword>
<evidence type="ECO:0000313" key="2">
    <source>
        <dbReference type="Proteomes" id="UP001597414"/>
    </source>
</evidence>
<reference evidence="2" key="1">
    <citation type="journal article" date="2019" name="Int. J. Syst. Evol. Microbiol.">
        <title>The Global Catalogue of Microorganisms (GCM) 10K type strain sequencing project: providing services to taxonomists for standard genome sequencing and annotation.</title>
        <authorList>
            <consortium name="The Broad Institute Genomics Platform"/>
            <consortium name="The Broad Institute Genome Sequencing Center for Infectious Disease"/>
            <person name="Wu L."/>
            <person name="Ma J."/>
        </authorList>
    </citation>
    <scope>NUCLEOTIDE SEQUENCE [LARGE SCALE GENOMIC DNA]</scope>
    <source>
        <strain evidence="2">KCTC 19812</strain>
    </source>
</reference>